<keyword evidence="2" id="KW-0812">Transmembrane</keyword>
<organism evidence="3 4">
    <name type="scientific">Ananas comosus</name>
    <name type="common">Pineapple</name>
    <name type="synonym">Ananas ananas</name>
    <dbReference type="NCBI Taxonomy" id="4615"/>
    <lineage>
        <taxon>Eukaryota</taxon>
        <taxon>Viridiplantae</taxon>
        <taxon>Streptophyta</taxon>
        <taxon>Embryophyta</taxon>
        <taxon>Tracheophyta</taxon>
        <taxon>Spermatophyta</taxon>
        <taxon>Magnoliopsida</taxon>
        <taxon>Liliopsida</taxon>
        <taxon>Poales</taxon>
        <taxon>Bromeliaceae</taxon>
        <taxon>Bromelioideae</taxon>
        <taxon>Ananas</taxon>
    </lineage>
</organism>
<evidence type="ECO:0000313" key="4">
    <source>
        <dbReference type="Proteomes" id="UP000092600"/>
    </source>
</evidence>
<evidence type="ECO:0000256" key="2">
    <source>
        <dbReference type="SAM" id="Phobius"/>
    </source>
</evidence>
<dbReference type="Proteomes" id="UP000515123">
    <property type="component" value="Linkage group 12"/>
</dbReference>
<feature type="region of interest" description="Disordered" evidence="1">
    <location>
        <begin position="1"/>
        <end position="26"/>
    </location>
</feature>
<feature type="compositionally biased region" description="Low complexity" evidence="1">
    <location>
        <begin position="1"/>
        <end position="16"/>
    </location>
</feature>
<feature type="transmembrane region" description="Helical" evidence="2">
    <location>
        <begin position="34"/>
        <end position="55"/>
    </location>
</feature>
<name>A0A199VBE1_ANACO</name>
<evidence type="ECO:0000313" key="3">
    <source>
        <dbReference type="EMBL" id="OAY74186.1"/>
    </source>
</evidence>
<dbReference type="OrthoDB" id="1738567at2759"/>
<dbReference type="Gramene" id="Aco010878.1.mrna1">
    <property type="protein sequence ID" value="Aco010878.1.mrna1.cds1"/>
    <property type="gene ID" value="Aco010878.1.path1"/>
</dbReference>
<keyword evidence="2" id="KW-0472">Membrane</keyword>
<evidence type="ECO:0000313" key="6">
    <source>
        <dbReference type="RefSeq" id="XP_020100358.1"/>
    </source>
</evidence>
<reference evidence="6" key="2">
    <citation type="submission" date="2025-04" db="UniProtKB">
        <authorList>
            <consortium name="RefSeq"/>
        </authorList>
    </citation>
    <scope>IDENTIFICATION</scope>
    <source>
        <tissue evidence="6">Leaf</tissue>
    </source>
</reference>
<keyword evidence="2" id="KW-1133">Transmembrane helix</keyword>
<dbReference type="EMBL" id="LSRQ01002466">
    <property type="protein sequence ID" value="OAY74186.1"/>
    <property type="molecule type" value="Genomic_DNA"/>
</dbReference>
<proteinExistence type="predicted"/>
<evidence type="ECO:0000313" key="5">
    <source>
        <dbReference type="Proteomes" id="UP000515123"/>
    </source>
</evidence>
<dbReference type="AlphaFoldDB" id="A0A199VBE1"/>
<protein>
    <submittedName>
        <fullName evidence="6">Uncharacterized protein LOC109718513</fullName>
    </submittedName>
</protein>
<dbReference type="RefSeq" id="XP_020100358.1">
    <property type="nucleotide sequence ID" value="XM_020244769.1"/>
</dbReference>
<dbReference type="PANTHER" id="PTHR33429">
    <property type="entry name" value="OS02G0708000 PROTEIN-RELATED"/>
    <property type="match status" value="1"/>
</dbReference>
<keyword evidence="5" id="KW-1185">Reference proteome</keyword>
<reference evidence="3 4" key="1">
    <citation type="journal article" date="2016" name="DNA Res.">
        <title>The draft genome of MD-2 pineapple using hybrid error correction of long reads.</title>
        <authorList>
            <person name="Redwan R.M."/>
            <person name="Saidin A."/>
            <person name="Kumar S.V."/>
        </authorList>
    </citation>
    <scope>NUCLEOTIDE SEQUENCE [LARGE SCALE GENOMIC DNA]</scope>
    <source>
        <strain evidence="4">cv. MD2</strain>
        <tissue evidence="3">Leaf</tissue>
    </source>
</reference>
<gene>
    <name evidence="6" type="primary">LOC109718513</name>
    <name evidence="3" type="ORF">ACMD2_14109</name>
</gene>
<evidence type="ECO:0000256" key="1">
    <source>
        <dbReference type="SAM" id="MobiDB-lite"/>
    </source>
</evidence>
<sequence length="117" mass="12050">MASTAAATTMPAPDADQGFGATGPHRSSGSVAPFFGVLAMIMVLTVVSCIIGRACRSQVEGPDARYDCTKCGWPGSRWARGRLRGGSGVVREAKAAVAAAESESKEGKQLALELPQP</sequence>
<dbReference type="PANTHER" id="PTHR33429:SF23">
    <property type="entry name" value="OS02G0709350 PROTEIN"/>
    <property type="match status" value="1"/>
</dbReference>
<dbReference type="Proteomes" id="UP000092600">
    <property type="component" value="Unassembled WGS sequence"/>
</dbReference>
<dbReference type="GeneID" id="109718513"/>
<accession>A0A199VBE1</accession>